<reference evidence="1 2" key="1">
    <citation type="journal article" date="2022" name="Genome Biol. Evol.">
        <title>The Spruce Budworm Genome: Reconstructing the Evolutionary History of Antifreeze Proteins.</title>
        <authorList>
            <person name="Beliveau C."/>
            <person name="Gagne P."/>
            <person name="Picq S."/>
            <person name="Vernygora O."/>
            <person name="Keeling C.I."/>
            <person name="Pinkney K."/>
            <person name="Doucet D."/>
            <person name="Wen F."/>
            <person name="Johnston J.S."/>
            <person name="Maaroufi H."/>
            <person name="Boyle B."/>
            <person name="Laroche J."/>
            <person name="Dewar K."/>
            <person name="Juretic N."/>
            <person name="Blackburn G."/>
            <person name="Nisole A."/>
            <person name="Brunet B."/>
            <person name="Brandao M."/>
            <person name="Lumley L."/>
            <person name="Duan J."/>
            <person name="Quan G."/>
            <person name="Lucarotti C.J."/>
            <person name="Roe A.D."/>
            <person name="Sperling F.A.H."/>
            <person name="Levesque R.C."/>
            <person name="Cusson M."/>
        </authorList>
    </citation>
    <scope>NUCLEOTIDE SEQUENCE [LARGE SCALE GENOMIC DNA]</scope>
    <source>
        <strain evidence="1">Glfc:IPQL:Cfum</strain>
    </source>
</reference>
<keyword evidence="2" id="KW-1185">Reference proteome</keyword>
<dbReference type="Proteomes" id="UP001064048">
    <property type="component" value="Chromosome 29"/>
</dbReference>
<evidence type="ECO:0000313" key="2">
    <source>
        <dbReference type="Proteomes" id="UP001064048"/>
    </source>
</evidence>
<name>A0ACC0KBB6_CHOFU</name>
<proteinExistence type="predicted"/>
<comment type="caution">
    <text evidence="1">The sequence shown here is derived from an EMBL/GenBank/DDBJ whole genome shotgun (WGS) entry which is preliminary data.</text>
</comment>
<organism evidence="1 2">
    <name type="scientific">Choristoneura fumiferana</name>
    <name type="common">Spruce budworm moth</name>
    <name type="synonym">Archips fumiferana</name>
    <dbReference type="NCBI Taxonomy" id="7141"/>
    <lineage>
        <taxon>Eukaryota</taxon>
        <taxon>Metazoa</taxon>
        <taxon>Ecdysozoa</taxon>
        <taxon>Arthropoda</taxon>
        <taxon>Hexapoda</taxon>
        <taxon>Insecta</taxon>
        <taxon>Pterygota</taxon>
        <taxon>Neoptera</taxon>
        <taxon>Endopterygota</taxon>
        <taxon>Lepidoptera</taxon>
        <taxon>Glossata</taxon>
        <taxon>Ditrysia</taxon>
        <taxon>Tortricoidea</taxon>
        <taxon>Tortricidae</taxon>
        <taxon>Tortricinae</taxon>
        <taxon>Choristoneura</taxon>
    </lineage>
</organism>
<evidence type="ECO:0000313" key="1">
    <source>
        <dbReference type="EMBL" id="KAI8433724.1"/>
    </source>
</evidence>
<protein>
    <submittedName>
        <fullName evidence="1">Uncharacterized protein</fullName>
    </submittedName>
</protein>
<sequence length="278" mass="30963">MTRQSLLKQLTQEQLCAKSFKVHNLYYSFTESKNVSGIPADMNVHWKTGNVYYTLISEEMKMSLQVLHNSGEIEAIKVTGLGQSTAVDNLNDIVYIATDNGVYKYKDDGTVEPYTAQGEDVMYLAVTTDGNTMYIATWPQNRVHVIFNDGKKQETFPAIPNGHGLTVDMRNNIYFVASKTSYILKAETTVPIKIKGLPNDKMTGIFVSRSDEVFGMDEDSNMFLIDPDNVSAKFVGAFGVTGVNTFGMDSSDNVFIGVKEAIKRFNALEKSPCDEYVD</sequence>
<dbReference type="EMBL" id="CM046129">
    <property type="protein sequence ID" value="KAI8433724.1"/>
    <property type="molecule type" value="Genomic_DNA"/>
</dbReference>
<accession>A0ACC0KBB6</accession>
<gene>
    <name evidence="1" type="ORF">MSG28_015712</name>
</gene>